<comment type="caution">
    <text evidence="2">The sequence shown here is derived from an EMBL/GenBank/DDBJ whole genome shotgun (WGS) entry which is preliminary data.</text>
</comment>
<organism evidence="2 3">
    <name type="scientific">Diaporthe vaccinii</name>
    <dbReference type="NCBI Taxonomy" id="105482"/>
    <lineage>
        <taxon>Eukaryota</taxon>
        <taxon>Fungi</taxon>
        <taxon>Dikarya</taxon>
        <taxon>Ascomycota</taxon>
        <taxon>Pezizomycotina</taxon>
        <taxon>Sordariomycetes</taxon>
        <taxon>Sordariomycetidae</taxon>
        <taxon>Diaporthales</taxon>
        <taxon>Diaporthaceae</taxon>
        <taxon>Diaporthe</taxon>
        <taxon>Diaporthe eres species complex</taxon>
    </lineage>
</organism>
<keyword evidence="3" id="KW-1185">Reference proteome</keyword>
<accession>A0ABR4DTI6</accession>
<proteinExistence type="predicted"/>
<evidence type="ECO:0000256" key="1">
    <source>
        <dbReference type="SAM" id="MobiDB-lite"/>
    </source>
</evidence>
<gene>
    <name evidence="2" type="ORF">FJTKL_04519</name>
</gene>
<name>A0ABR4DTI6_9PEZI</name>
<evidence type="ECO:0000313" key="2">
    <source>
        <dbReference type="EMBL" id="KAL2273454.1"/>
    </source>
</evidence>
<evidence type="ECO:0008006" key="4">
    <source>
        <dbReference type="Google" id="ProtNLM"/>
    </source>
</evidence>
<dbReference type="Proteomes" id="UP001600888">
    <property type="component" value="Unassembled WGS sequence"/>
</dbReference>
<reference evidence="2 3" key="1">
    <citation type="submission" date="2024-03" db="EMBL/GenBank/DDBJ databases">
        <title>A high-quality draft genome sequence of Diaporthe vaccinii, a causative agent of upright dieback and viscid rot disease in cranberry plants.</title>
        <authorList>
            <person name="Sarrasin M."/>
            <person name="Lang B.F."/>
            <person name="Burger G."/>
        </authorList>
    </citation>
    <scope>NUCLEOTIDE SEQUENCE [LARGE SCALE GENOMIC DNA]</scope>
    <source>
        <strain evidence="2 3">IS7</strain>
    </source>
</reference>
<evidence type="ECO:0000313" key="3">
    <source>
        <dbReference type="Proteomes" id="UP001600888"/>
    </source>
</evidence>
<feature type="compositionally biased region" description="Basic and acidic residues" evidence="1">
    <location>
        <begin position="189"/>
        <end position="198"/>
    </location>
</feature>
<protein>
    <recommendedName>
        <fullName evidence="4">Mating type gene</fullName>
    </recommendedName>
</protein>
<feature type="region of interest" description="Disordered" evidence="1">
    <location>
        <begin position="163"/>
        <end position="215"/>
    </location>
</feature>
<dbReference type="EMBL" id="JBAWTH010000186">
    <property type="protein sequence ID" value="KAL2273454.1"/>
    <property type="molecule type" value="Genomic_DNA"/>
</dbReference>
<sequence length="398" mass="45927">MDIENHNKVYLPNNVVVEASREAGKKYRDDISIRMAGNKYFAKVLQQGGIQKDQRILRVARLLDQLNGQEQKLIDLTDELFDICDREKLRYVGYHPRLERLMKDVRYAADFVDEYAKRVGLWLDYHRTHGIGLGDTARSSLQNSISKQREFTTGLVWSAAMTNPAGKIRPPGPGKLPYGPRGAPNPELQEPRKYKDGKPVPIAEKNPQTGDLQPLNWRYDPDIRYPTPYNKFLRFDGPYFSPNQPQDPAELNEFFLPASLVKILQYYMGKYVRVENNLISTGRIPNRFREDDAEFQREQKLLGDSLALSSGENYDRFSIVSKVPHDEPVENATRPYVWVKPGTTERQVNSGDGTGKFKPEDFNRAMKQHETNMRYHVPTVDHGMRLLMNRNIENEEVP</sequence>